<feature type="transmembrane region" description="Helical" evidence="1">
    <location>
        <begin position="257"/>
        <end position="275"/>
    </location>
</feature>
<evidence type="ECO:0000313" key="2">
    <source>
        <dbReference type="EMBL" id="QLK25812.1"/>
    </source>
</evidence>
<feature type="transmembrane region" description="Helical" evidence="1">
    <location>
        <begin position="450"/>
        <end position="469"/>
    </location>
</feature>
<feature type="transmembrane region" description="Helical" evidence="1">
    <location>
        <begin position="420"/>
        <end position="438"/>
    </location>
</feature>
<proteinExistence type="predicted"/>
<keyword evidence="1" id="KW-0472">Membrane</keyword>
<sequence length="660" mass="71538">MKFSSLSELRPLRLDTLAAIGGFVLAALLFPLRFLTSQLYINTVPLVLGTACALYLLSLYQQRDNTQTFPTLPSAVTMALPSVVLVGLAALVTLTVVQGARTPIFFGLAGVVGTLVIGQILFANDRDLHPGLLLFQIICFAFVFRFTALYATPGYVGIDIWTHQGFVDAILSEQSLSGISHDKHYGSPFYHLLVAASSLLYDVPIRAALYLSVGLVMPLAALLVYSTTNLLVPVRWAVLATALYAFSSHVARWGMHIIPTSLGLVFFLGMLYALIRVMRIEYTIRDFSLLLLMSVAVILTHQVSTFIMLVLLLAAFLAQIVFVIGPLGLTRLDASVFRTKKPVNLIGLVVFNTGLTIFVWSLTPYRRESFLATVLSYFAQTLEESAGFLNIASASSSDGGEAGAEAAPSLIDQVVPYVDALGFLFLLGVTFVGCLYVVHRRRAEQSVFTLLLAAAFMLVFVLGLPMFGIRNFIPTRWFAFLYAPMAILGAIGLQTLRGSLTPALAVTVLILFSLVFPGAMVLAPGSNADNPVFSDHHERLAYDQTELAAAQSIGELTGSPGGDEIRPDQELHTDHPYQTLIDRTGAYPSTTTATVPEGGATNHSYTVYRTEQSTDAVFFPDADGNAEIMNPSREQICRPDQGTVYTNGDVTFCTPSPAGN</sequence>
<feature type="transmembrane region" description="Helical" evidence="1">
    <location>
        <begin position="39"/>
        <end position="60"/>
    </location>
</feature>
<keyword evidence="1" id="KW-1133">Transmembrane helix</keyword>
<gene>
    <name evidence="2" type="ORF">HYG81_17305</name>
</gene>
<dbReference type="AlphaFoldDB" id="A0A7D6CNC4"/>
<feature type="transmembrane region" description="Helical" evidence="1">
    <location>
        <begin position="12"/>
        <end position="33"/>
    </location>
</feature>
<evidence type="ECO:0008006" key="4">
    <source>
        <dbReference type="Google" id="ProtNLM"/>
    </source>
</evidence>
<dbReference type="RefSeq" id="WP_180840995.1">
    <property type="nucleotide sequence ID" value="NZ_CP059154.1"/>
</dbReference>
<evidence type="ECO:0000313" key="3">
    <source>
        <dbReference type="Proteomes" id="UP000510869"/>
    </source>
</evidence>
<keyword evidence="1" id="KW-0812">Transmembrane</keyword>
<feature type="transmembrane region" description="Helical" evidence="1">
    <location>
        <begin position="342"/>
        <end position="362"/>
    </location>
</feature>
<dbReference type="Proteomes" id="UP000510869">
    <property type="component" value="Chromosome"/>
</dbReference>
<feature type="transmembrane region" description="Helical" evidence="1">
    <location>
        <begin position="131"/>
        <end position="151"/>
    </location>
</feature>
<name>A0A7D6CNC4_9EURY</name>
<feature type="transmembrane region" description="Helical" evidence="1">
    <location>
        <begin position="103"/>
        <end position="124"/>
    </location>
</feature>
<dbReference type="EMBL" id="CP059154">
    <property type="protein sequence ID" value="QLK25812.1"/>
    <property type="molecule type" value="Genomic_DNA"/>
</dbReference>
<dbReference type="GeneID" id="56145000"/>
<feature type="transmembrane region" description="Helical" evidence="1">
    <location>
        <begin position="72"/>
        <end position="97"/>
    </location>
</feature>
<feature type="transmembrane region" description="Helical" evidence="1">
    <location>
        <begin position="306"/>
        <end position="330"/>
    </location>
</feature>
<organism evidence="2 3">
    <name type="scientific">Natrinema zhouii</name>
    <dbReference type="NCBI Taxonomy" id="1710539"/>
    <lineage>
        <taxon>Archaea</taxon>
        <taxon>Methanobacteriati</taxon>
        <taxon>Methanobacteriota</taxon>
        <taxon>Stenosarchaea group</taxon>
        <taxon>Halobacteria</taxon>
        <taxon>Halobacteriales</taxon>
        <taxon>Natrialbaceae</taxon>
        <taxon>Natrinema</taxon>
    </lineage>
</organism>
<dbReference type="OrthoDB" id="110868at2157"/>
<protein>
    <recommendedName>
        <fullName evidence="4">Glycosyltransferase family 39 protein</fullName>
    </recommendedName>
</protein>
<feature type="transmembrane region" description="Helical" evidence="1">
    <location>
        <begin position="503"/>
        <end position="523"/>
    </location>
</feature>
<keyword evidence="3" id="KW-1185">Reference proteome</keyword>
<dbReference type="KEGG" id="nay:HYG81_17305"/>
<accession>A0A7D6CNC4</accession>
<feature type="transmembrane region" description="Helical" evidence="1">
    <location>
        <begin position="475"/>
        <end position="496"/>
    </location>
</feature>
<reference evidence="2 3" key="1">
    <citation type="submission" date="2020-07" db="EMBL/GenBank/DDBJ databases">
        <title>Natrinema (YPL30) sp. nov. and Haloterrigena xxxxxx (YPL8) sp. nov., isolated from a salt mine.</title>
        <authorList>
            <person name="Cui H."/>
        </authorList>
    </citation>
    <scope>NUCLEOTIDE SEQUENCE [LARGE SCALE GENOMIC DNA]</scope>
    <source>
        <strain evidence="2 3">YPL13</strain>
    </source>
</reference>
<feature type="transmembrane region" description="Helical" evidence="1">
    <location>
        <begin position="282"/>
        <end position="300"/>
    </location>
</feature>
<feature type="transmembrane region" description="Helical" evidence="1">
    <location>
        <begin position="207"/>
        <end position="225"/>
    </location>
</feature>
<evidence type="ECO:0000256" key="1">
    <source>
        <dbReference type="SAM" id="Phobius"/>
    </source>
</evidence>